<keyword evidence="3" id="KW-1185">Reference proteome</keyword>
<dbReference type="GO" id="GO:0010008">
    <property type="term" value="C:endosome membrane"/>
    <property type="evidence" value="ECO:0007669"/>
    <property type="project" value="TreeGrafter"/>
</dbReference>
<organism evidence="3 4">
    <name type="scientific">Hyalella azteca</name>
    <name type="common">Amphipod</name>
    <dbReference type="NCBI Taxonomy" id="294128"/>
    <lineage>
        <taxon>Eukaryota</taxon>
        <taxon>Metazoa</taxon>
        <taxon>Ecdysozoa</taxon>
        <taxon>Arthropoda</taxon>
        <taxon>Crustacea</taxon>
        <taxon>Multicrustacea</taxon>
        <taxon>Malacostraca</taxon>
        <taxon>Eumalacostraca</taxon>
        <taxon>Peracarida</taxon>
        <taxon>Amphipoda</taxon>
        <taxon>Senticaudata</taxon>
        <taxon>Talitrida</taxon>
        <taxon>Talitroidea</taxon>
        <taxon>Hyalellidae</taxon>
        <taxon>Hyalella</taxon>
    </lineage>
</organism>
<dbReference type="InterPro" id="IPR025640">
    <property type="entry name" value="GYF_2"/>
</dbReference>
<dbReference type="InterPro" id="IPR044978">
    <property type="entry name" value="GRV2/DNAJC13"/>
</dbReference>
<dbReference type="InterPro" id="IPR036869">
    <property type="entry name" value="J_dom_sf"/>
</dbReference>
<dbReference type="GO" id="GO:0007032">
    <property type="term" value="P:endosome organization"/>
    <property type="evidence" value="ECO:0007669"/>
    <property type="project" value="InterPro"/>
</dbReference>
<dbReference type="SUPFAM" id="SSF48371">
    <property type="entry name" value="ARM repeat"/>
    <property type="match status" value="2"/>
</dbReference>
<dbReference type="InterPro" id="IPR045802">
    <property type="entry name" value="GRV2/DNAJC13_N"/>
</dbReference>
<reference evidence="4" key="1">
    <citation type="submission" date="2025-08" db="UniProtKB">
        <authorList>
            <consortium name="RefSeq"/>
        </authorList>
    </citation>
    <scope>IDENTIFICATION</scope>
</reference>
<dbReference type="Pfam" id="PF19432">
    <property type="entry name" value="RME-8_N"/>
    <property type="match status" value="3"/>
</dbReference>
<sequence>MAGPAPDIGCYLVVKHSTWKGKYKRILGIGQEGITTYNHNTLEVTNTWLYRDIVGISPVLAKTTNNQGALEFQLSMYKKNKVDHMRFSSDHRADILTKALGHRHAFAQPLADDLRSAAQKARGRDGDCGVAVALVATPRGIEQLNGATGALIACYHYCNIEALLPVSDLPGGLAIKVSVGPLLPGGLAVKVSVGPLLPPRYQGERGALTAGDLAAMGPLLRLLSLPGLQRSAAQKARGRDGDCGVAVALVATPRGIEQLNGATGALIACYHYCNIEALLPVSDLPGGLAIKTAWGRLHVFSCARRDELLTKAEDNCRRYIGLSLSIAKQCVSLTHVLACRMGSFSDDIHQTSLCEFPVQKVVSVARHPHSTVLALYDPPMGGPSPNPNGMGANYMTAVGDGATTIRRILALSESCLVERDPTSYGLVTLRPLSDIHALVRCQHNPQRLEIEWVSGGSRVYTCSDRDALLASLMDGARGSGHLGVHVRMSPSDPCKRLGPAGVPVTEEVESMCLRLLQQPVIGCPFSEAVERFNANVPYSGLLHSVSVDGFFAENKERLITGALGVIVMRGDDNPYSPNSTTTTPELQAQFHALRRLVASKAGFAALTSLPGFREKVGLKVMRGLQRGDAGVTHAALDLLCALLQPMHSNPDLKQEQLNKTSLLHSQKFQEKLMENFVLHVNLGTGGLVIAAMLDFLTFAVVAPYSETTDGAHFDFLLKLLARHGRQLYKLFQHPSLAVVKGAGLVLKAVIEEGDDDIPEMMQRLSLTEGALPSHLYTALYTRLTDDGRLLGQRQLSRHLVGLWTANNEAAMELLGRILPRGLLAALESTETVPVDDIDRLSPRDNLAIAAAAEAAAAKQGSAVVRAVGDAVKTTAKKVERLVERHMDKLEGVERSLQPATKQIEKYYEQYLEKHLDKDLLAVQHWKQRLRREKTVEERFRERPIVLRKRREHLKPTANWPLFYYNFQRDHALPNLIWNHGTREELRVALEKELREFAEGRDLPGEGAVSWNYQEFEVEYASLNEEIRIGDYYLRILLEQDSAMQAQDSPIRKSSEFFNDLYHRFLLTPAVPMKCLCLQAMALVYGLHHDDIGPFNDTKYIVTMLARCQHCQERDRLLVFLSKLILHRGNVREVLEGGGVRVLTDLMSLAHLHTQRAHLPTSSNCIEAGTTSTLHLKEWYYQDAAKTRAGPYSFPELKELYADGAITAKTLVWAQGLEGWKPLLQVPQLKWTLLATGTPVLTESALASLCLSLLTGMCSYFPPRTPDGCVVRPLARVRRYTSDPLCLPTLTQLLLTFDPDIVEKVATLLCEVLTDNPALSTVYTTGLFFFVLMYVGSNVLPVARLLHLCHLRQTFRPQEQLAGGDLLQQSILGPLLPEAMVCYLHNYGPDKFAEIFLGEFDTPEVIWNREMRRYMIEKIACHLGDFTPRLVSNTRAQYQYCPIPHITFPQLESELFCDIYYLKHLCDTSTFPNLMNKTVKPKLGRKNLALRLHLAFNQGLKDPVMLLKKVLSAWREEVHKQPPSMSADAAYEELELTPGQRHADDVVRRAYLRLAARYHPDKNAGGRVRCWVRCWGQVVSGGVLYTRYSSVLSAYKYAGYPMLLKTVVLEGEDDDLFSKPDPLLGAAAELCHRTIQCCALNATELCRERGLQIVQEAYSRCVGVLSTKQHTSTLAVQVCTHTARCFTAAAAFPTCRGVIAELPTFPVHLCHTLYYQEHLGLSLAGVECCGGLAVDPILQLRLLHAGVLWHLLQRLFLYDYTLEEGGVQRGEESNAQEVVNKISVAALRACGRLAGLYPQPDPSPTPATPGEPETSPEDVAPYNPVIAGALRAMLTPYVVGLIPIKQPQEAHTEPSRAVSGVCGGGGRVDGKMKDVAQALQALHNVCSANPGVELQCVGHFRLLLSLLRLEASAVSSLQDTVSVQRAVLRLLTVVATSADCVADIASSQVVVYLLLALHSRQLLQERLLTLSVVVYLLLALHSRQLLQERLLTLSILQALVSSTSVVKELLSKGGVLYLLAVFCCEDTTPDVREKAGALLGSLCCDRLLGQRVRLLLLHQLRLPACLVDQLRDSPATALHVLQTTHETPDLVWTDESRARLRAYVHTTLDKLYADQRRDPATDHVVPESAFTCPPAAGGEEEGG</sequence>
<dbReference type="RefSeq" id="XP_047738471.1">
    <property type="nucleotide sequence ID" value="XM_047882515.1"/>
</dbReference>
<dbReference type="KEGG" id="hazt:108683189"/>
<dbReference type="InterPro" id="IPR001623">
    <property type="entry name" value="DnaJ_domain"/>
</dbReference>
<gene>
    <name evidence="4" type="primary">LOC108683189</name>
</gene>
<evidence type="ECO:0000256" key="1">
    <source>
        <dbReference type="SAM" id="MobiDB-lite"/>
    </source>
</evidence>
<accession>A0A979FN43</accession>
<dbReference type="InterPro" id="IPR016024">
    <property type="entry name" value="ARM-type_fold"/>
</dbReference>
<dbReference type="CDD" id="cd06257">
    <property type="entry name" value="DnaJ"/>
    <property type="match status" value="1"/>
</dbReference>
<dbReference type="Gene3D" id="1.10.287.110">
    <property type="entry name" value="DnaJ domain"/>
    <property type="match status" value="1"/>
</dbReference>
<feature type="domain" description="J" evidence="2">
    <location>
        <begin position="1528"/>
        <end position="1617"/>
    </location>
</feature>
<proteinExistence type="predicted"/>
<dbReference type="OrthoDB" id="69656at2759"/>
<feature type="region of interest" description="Disordered" evidence="1">
    <location>
        <begin position="2122"/>
        <end position="2142"/>
    </location>
</feature>
<dbReference type="Pfam" id="PF14237">
    <property type="entry name" value="GYF_2"/>
    <property type="match status" value="1"/>
</dbReference>
<dbReference type="Proteomes" id="UP000694843">
    <property type="component" value="Unplaced"/>
</dbReference>
<dbReference type="PROSITE" id="PS50076">
    <property type="entry name" value="DNAJ_2"/>
    <property type="match status" value="1"/>
</dbReference>
<dbReference type="PANTHER" id="PTHR36983">
    <property type="entry name" value="DNAJ HOMOLOG SUBFAMILY C MEMBER 13"/>
    <property type="match status" value="1"/>
</dbReference>
<name>A0A979FN43_HYAAZ</name>
<feature type="compositionally biased region" description="Pro residues" evidence="1">
    <location>
        <begin position="1798"/>
        <end position="1808"/>
    </location>
</feature>
<dbReference type="GO" id="GO:2000641">
    <property type="term" value="P:regulation of early endosome to late endosome transport"/>
    <property type="evidence" value="ECO:0007669"/>
    <property type="project" value="InterPro"/>
</dbReference>
<protein>
    <submittedName>
        <fullName evidence="4">DnaJ homolog subfamily C member 13-like</fullName>
    </submittedName>
</protein>
<dbReference type="SUPFAM" id="SSF46565">
    <property type="entry name" value="Chaperone J-domain"/>
    <property type="match status" value="1"/>
</dbReference>
<dbReference type="PANTHER" id="PTHR36983:SF2">
    <property type="entry name" value="DNAJ HOMOLOG SUBFAMILY C MEMBER 13"/>
    <property type="match status" value="1"/>
</dbReference>
<feature type="region of interest" description="Disordered" evidence="1">
    <location>
        <begin position="1796"/>
        <end position="1819"/>
    </location>
</feature>
<dbReference type="OMA" id="IGMLERX"/>
<dbReference type="GeneID" id="108683189"/>
<feature type="non-terminal residue" evidence="4">
    <location>
        <position position="2142"/>
    </location>
</feature>
<evidence type="ECO:0000259" key="2">
    <source>
        <dbReference type="PROSITE" id="PS50076"/>
    </source>
</evidence>
<evidence type="ECO:0000313" key="4">
    <source>
        <dbReference type="RefSeq" id="XP_047738471.1"/>
    </source>
</evidence>
<dbReference type="GO" id="GO:0006898">
    <property type="term" value="P:receptor-mediated endocytosis"/>
    <property type="evidence" value="ECO:0007669"/>
    <property type="project" value="TreeGrafter"/>
</dbReference>
<evidence type="ECO:0000313" key="3">
    <source>
        <dbReference type="Proteomes" id="UP000694843"/>
    </source>
</evidence>